<proteinExistence type="predicted"/>
<name>A0A0C2WL93_SERVB</name>
<protein>
    <recommendedName>
        <fullName evidence="3">F-box domain-containing protein</fullName>
    </recommendedName>
</protein>
<reference evidence="2" key="2">
    <citation type="submission" date="2015-01" db="EMBL/GenBank/DDBJ databases">
        <title>Evolutionary Origins and Diversification of the Mycorrhizal Mutualists.</title>
        <authorList>
            <consortium name="DOE Joint Genome Institute"/>
            <consortium name="Mycorrhizal Genomics Consortium"/>
            <person name="Kohler A."/>
            <person name="Kuo A."/>
            <person name="Nagy L.G."/>
            <person name="Floudas D."/>
            <person name="Copeland A."/>
            <person name="Barry K.W."/>
            <person name="Cichocki N."/>
            <person name="Veneault-Fourrey C."/>
            <person name="LaButti K."/>
            <person name="Lindquist E.A."/>
            <person name="Lipzen A."/>
            <person name="Lundell T."/>
            <person name="Morin E."/>
            <person name="Murat C."/>
            <person name="Riley R."/>
            <person name="Ohm R."/>
            <person name="Sun H."/>
            <person name="Tunlid A."/>
            <person name="Henrissat B."/>
            <person name="Grigoriev I.V."/>
            <person name="Hibbett D.S."/>
            <person name="Martin F."/>
        </authorList>
    </citation>
    <scope>NUCLEOTIDE SEQUENCE [LARGE SCALE GENOMIC DNA]</scope>
    <source>
        <strain evidence="2">MAFF 305830</strain>
    </source>
</reference>
<dbReference type="OrthoDB" id="3139399at2759"/>
<dbReference type="HOGENOM" id="CLU_039336_2_0_1"/>
<organism evidence="1 2">
    <name type="scientific">Serendipita vermifera MAFF 305830</name>
    <dbReference type="NCBI Taxonomy" id="933852"/>
    <lineage>
        <taxon>Eukaryota</taxon>
        <taxon>Fungi</taxon>
        <taxon>Dikarya</taxon>
        <taxon>Basidiomycota</taxon>
        <taxon>Agaricomycotina</taxon>
        <taxon>Agaricomycetes</taxon>
        <taxon>Sebacinales</taxon>
        <taxon>Serendipitaceae</taxon>
        <taxon>Serendipita</taxon>
    </lineage>
</organism>
<accession>A0A0C2WL93</accession>
<evidence type="ECO:0008006" key="3">
    <source>
        <dbReference type="Google" id="ProtNLM"/>
    </source>
</evidence>
<sequence>MATSIAARMPFDILAMIFEICAADDWRIPLRVGAVCRCWRTAVQSSPRAWRVVNMNTRRECHNLYFHRSGSYNLHVAMKSPYSINNIIQVAHRVQCLTTSYFVENVESATFPVLTTLRMFRFSKYKIDEEDQSLGAHLITTPRFPNLRHLEIHSIYTGPIPDDFPPLKSLQIVASEAEWVEFVAACNDSLVSPQITYDHSFTDPERNSVELPNLRLFKYTKKIDEDVQSPFELRTPSLQVYIEDANIRNQSELLHEDVSTVTYMRLQRLHSGLSTEALKRVRVLQLEAAFGDFCDALDELQKDPFLCYRLERLEFHSGFMDAEELDTAHEMLEEFE</sequence>
<dbReference type="AlphaFoldDB" id="A0A0C2WL93"/>
<evidence type="ECO:0000313" key="1">
    <source>
        <dbReference type="EMBL" id="KIM27078.1"/>
    </source>
</evidence>
<dbReference type="InterPro" id="IPR036047">
    <property type="entry name" value="F-box-like_dom_sf"/>
</dbReference>
<reference evidence="1 2" key="1">
    <citation type="submission" date="2014-04" db="EMBL/GenBank/DDBJ databases">
        <authorList>
            <consortium name="DOE Joint Genome Institute"/>
            <person name="Kuo A."/>
            <person name="Zuccaro A."/>
            <person name="Kohler A."/>
            <person name="Nagy L.G."/>
            <person name="Floudas D."/>
            <person name="Copeland A."/>
            <person name="Barry K.W."/>
            <person name="Cichocki N."/>
            <person name="Veneault-Fourrey C."/>
            <person name="LaButti K."/>
            <person name="Lindquist E.A."/>
            <person name="Lipzen A."/>
            <person name="Lundell T."/>
            <person name="Morin E."/>
            <person name="Murat C."/>
            <person name="Sun H."/>
            <person name="Tunlid A."/>
            <person name="Henrissat B."/>
            <person name="Grigoriev I.V."/>
            <person name="Hibbett D.S."/>
            <person name="Martin F."/>
            <person name="Nordberg H.P."/>
            <person name="Cantor M.N."/>
            <person name="Hua S.X."/>
        </authorList>
    </citation>
    <scope>NUCLEOTIDE SEQUENCE [LARGE SCALE GENOMIC DNA]</scope>
    <source>
        <strain evidence="1 2">MAFF 305830</strain>
    </source>
</reference>
<dbReference type="SUPFAM" id="SSF81383">
    <property type="entry name" value="F-box domain"/>
    <property type="match status" value="1"/>
</dbReference>
<evidence type="ECO:0000313" key="2">
    <source>
        <dbReference type="Proteomes" id="UP000054097"/>
    </source>
</evidence>
<dbReference type="Proteomes" id="UP000054097">
    <property type="component" value="Unassembled WGS sequence"/>
</dbReference>
<gene>
    <name evidence="1" type="ORF">M408DRAFT_24830</name>
</gene>
<keyword evidence="2" id="KW-1185">Reference proteome</keyword>
<dbReference type="STRING" id="933852.A0A0C2WL93"/>
<dbReference type="EMBL" id="KN824301">
    <property type="protein sequence ID" value="KIM27078.1"/>
    <property type="molecule type" value="Genomic_DNA"/>
</dbReference>